<dbReference type="Pfam" id="PF04851">
    <property type="entry name" value="ResIII"/>
    <property type="match status" value="1"/>
</dbReference>
<dbReference type="KEGG" id="mah:MEALZ_1187"/>
<dbReference type="InterPro" id="IPR001650">
    <property type="entry name" value="Helicase_C-like"/>
</dbReference>
<proteinExistence type="predicted"/>
<dbReference type="AlphaFoldDB" id="G4SUQ0"/>
<dbReference type="HOGENOM" id="CLU_374185_0_0_6"/>
<dbReference type="RefSeq" id="WP_014147675.1">
    <property type="nucleotide sequence ID" value="NC_016112.1"/>
</dbReference>
<dbReference type="CDD" id="cd18032">
    <property type="entry name" value="DEXHc_RE_I_III_res"/>
    <property type="match status" value="1"/>
</dbReference>
<dbReference type="InterPro" id="IPR027417">
    <property type="entry name" value="P-loop_NTPase"/>
</dbReference>
<dbReference type="InterPro" id="IPR006935">
    <property type="entry name" value="Helicase/UvrB_N"/>
</dbReference>
<dbReference type="GO" id="GO:0005829">
    <property type="term" value="C:cytosol"/>
    <property type="evidence" value="ECO:0007669"/>
    <property type="project" value="TreeGrafter"/>
</dbReference>
<evidence type="ECO:0000313" key="4">
    <source>
        <dbReference type="Proteomes" id="UP000008315"/>
    </source>
</evidence>
<protein>
    <recommendedName>
        <fullName evidence="5">Restriction endonuclease</fullName>
    </recommendedName>
</protein>
<organism evidence="3 4">
    <name type="scientific">Methylotuvimicrobium alcaliphilum (strain DSM 19304 / NCIMB 14124 / VKM B-2133 / 20Z)</name>
    <name type="common">Methylomicrobium alcaliphilum</name>
    <dbReference type="NCBI Taxonomy" id="1091494"/>
    <lineage>
        <taxon>Bacteria</taxon>
        <taxon>Pseudomonadati</taxon>
        <taxon>Pseudomonadota</taxon>
        <taxon>Gammaproteobacteria</taxon>
        <taxon>Methylococcales</taxon>
        <taxon>Methylococcaceae</taxon>
        <taxon>Methylotuvimicrobium</taxon>
    </lineage>
</organism>
<evidence type="ECO:0008006" key="5">
    <source>
        <dbReference type="Google" id="ProtNLM"/>
    </source>
</evidence>
<dbReference type="PATRIC" id="fig|271065.3.peg.1211"/>
<dbReference type="PANTHER" id="PTHR47396">
    <property type="entry name" value="TYPE I RESTRICTION ENZYME ECOKI R PROTEIN"/>
    <property type="match status" value="1"/>
</dbReference>
<dbReference type="GO" id="GO:0016787">
    <property type="term" value="F:hydrolase activity"/>
    <property type="evidence" value="ECO:0007669"/>
    <property type="project" value="InterPro"/>
</dbReference>
<feature type="domain" description="Helicase ATP-binding" evidence="1">
    <location>
        <begin position="151"/>
        <end position="305"/>
    </location>
</feature>
<dbReference type="InterPro" id="IPR050742">
    <property type="entry name" value="Helicase_Restrict-Modif_Enz"/>
</dbReference>
<dbReference type="STRING" id="1091494.MEALZ_1187"/>
<dbReference type="GO" id="GO:0003677">
    <property type="term" value="F:DNA binding"/>
    <property type="evidence" value="ECO:0007669"/>
    <property type="project" value="InterPro"/>
</dbReference>
<dbReference type="InterPro" id="IPR007560">
    <property type="entry name" value="Restrct_endonuc_IV_Mrr"/>
</dbReference>
<dbReference type="PROSITE" id="PS51194">
    <property type="entry name" value="HELICASE_CTER"/>
    <property type="match status" value="1"/>
</dbReference>
<accession>G4SUQ0</accession>
<evidence type="ECO:0000259" key="1">
    <source>
        <dbReference type="PROSITE" id="PS51192"/>
    </source>
</evidence>
<dbReference type="GO" id="GO:0004519">
    <property type="term" value="F:endonuclease activity"/>
    <property type="evidence" value="ECO:0007669"/>
    <property type="project" value="InterPro"/>
</dbReference>
<dbReference type="Proteomes" id="UP000008315">
    <property type="component" value="Chromosome"/>
</dbReference>
<dbReference type="InterPro" id="IPR011335">
    <property type="entry name" value="Restrct_endonuc-II-like"/>
</dbReference>
<dbReference type="PROSITE" id="PS51192">
    <property type="entry name" value="HELICASE_ATP_BIND_1"/>
    <property type="match status" value="1"/>
</dbReference>
<dbReference type="InterPro" id="IPR014001">
    <property type="entry name" value="Helicase_ATP-bd"/>
</dbReference>
<sequence length="743" mass="84821">MITDFKKIDLLSPSDFEIFVRDVFVAAGWSDAIITKVGQEFQHGDGGVDIFAYKAKRKFAIEVKQRTVGITVDIKALNQLVTGAKLANVTNMILVTNSYFTSEVKVRALRLGVELIDRDSLQNLWIEKHSEIGREIKPRTYQETVINDSVARFNNGKNRLLIEMATGLGKTYTVAHLVKRLLQQGKVKRVLFLAHQVEILLQSVTAFKNVLGIGTYSFSACFGGANPEDTDFVFGSFDTLFSKIAGLEKETFDVVIVDEAHHTPARTYATVVDHFHPKLLVGLTATPFREDNKDVLAFFGGSEGHVGKYDLAWALRHNKLAFPKYLVLLDDLDQSRIDQLDMGMSISDLDQRLFLHKKDEEVVRIIEKTVQDKQIQNLKGIVFCRSINHINYLIQFFPAGSATFVHSKMTDQQRWQNIRDFREGSYRYILVRDLFNEGVDIPETNLLVFMRYTGSHTVWLQQLGRGLRKTPNKDYVHVLDFVGSLERLNEVHQLTKRVNSILVETENWEPAPRDTKKTVHNSSLEVNYSQSAAQVLQLIEELQYRLKSRMQAIEVLRGYYEDYNNIPALNEVESVLTDITADQIATHFDSYFGYLEAALTGQYDQSFFRNLCLDYALQFYQENNICPTFRAISLANQYNGLLACSELEVKFLLGNESELESYLISKNKSVETIHQVITEPIGNAAPSNTKAFDINEESLLIDKYSGLIKTRHDLLTLSSEDRAEIKKVFNSEFRFFHCLQNKK</sequence>
<dbReference type="SMART" id="SM00487">
    <property type="entry name" value="DEXDc"/>
    <property type="match status" value="1"/>
</dbReference>
<dbReference type="Pfam" id="PF04471">
    <property type="entry name" value="Mrr_cat"/>
    <property type="match status" value="1"/>
</dbReference>
<keyword evidence="4" id="KW-1185">Reference proteome</keyword>
<feature type="domain" description="Helicase C-terminal" evidence="2">
    <location>
        <begin position="361"/>
        <end position="509"/>
    </location>
</feature>
<dbReference type="GO" id="GO:0005524">
    <property type="term" value="F:ATP binding"/>
    <property type="evidence" value="ECO:0007669"/>
    <property type="project" value="InterPro"/>
</dbReference>
<name>G4SUQ0_META2</name>
<evidence type="ECO:0000259" key="2">
    <source>
        <dbReference type="PROSITE" id="PS51194"/>
    </source>
</evidence>
<dbReference type="EMBL" id="FO082060">
    <property type="protein sequence ID" value="CCE22877.1"/>
    <property type="molecule type" value="Genomic_DNA"/>
</dbReference>
<dbReference type="SUPFAM" id="SSF52540">
    <property type="entry name" value="P-loop containing nucleoside triphosphate hydrolases"/>
    <property type="match status" value="1"/>
</dbReference>
<evidence type="ECO:0000313" key="3">
    <source>
        <dbReference type="EMBL" id="CCE22877.1"/>
    </source>
</evidence>
<dbReference type="PANTHER" id="PTHR47396:SF1">
    <property type="entry name" value="ATP-DEPENDENT HELICASE IRC3-RELATED"/>
    <property type="match status" value="1"/>
</dbReference>
<dbReference type="Pfam" id="PF00271">
    <property type="entry name" value="Helicase_C"/>
    <property type="match status" value="1"/>
</dbReference>
<gene>
    <name evidence="3" type="ordered locus">MEALZ_1187</name>
</gene>
<dbReference type="SUPFAM" id="SSF52980">
    <property type="entry name" value="Restriction endonuclease-like"/>
    <property type="match status" value="1"/>
</dbReference>
<dbReference type="GO" id="GO:0009307">
    <property type="term" value="P:DNA restriction-modification system"/>
    <property type="evidence" value="ECO:0007669"/>
    <property type="project" value="InterPro"/>
</dbReference>
<dbReference type="SMART" id="SM00490">
    <property type="entry name" value="HELICc"/>
    <property type="match status" value="1"/>
</dbReference>
<dbReference type="Gene3D" id="3.40.50.300">
    <property type="entry name" value="P-loop containing nucleotide triphosphate hydrolases"/>
    <property type="match status" value="2"/>
</dbReference>
<reference evidence="4" key="1">
    <citation type="journal article" date="2012" name="J. Bacteriol.">
        <title>Genome sequence of the haloalkaliphilic methanotrophic bacterium Methylomicrobium alcaliphilum 20Z.</title>
        <authorList>
            <person name="Vuilleumier S."/>
            <person name="Khmelenina V.N."/>
            <person name="Bringel F."/>
            <person name="Reshetnikov A.S."/>
            <person name="Lajus A."/>
            <person name="Mangenot S."/>
            <person name="Rouy Z."/>
            <person name="Op den Camp H.J."/>
            <person name="Jetten M.S."/>
            <person name="Dispirito A.A."/>
            <person name="Dunfield P."/>
            <person name="Klotz M.G."/>
            <person name="Semrau J.D."/>
            <person name="Stein L.Y."/>
            <person name="Barbe V."/>
            <person name="Medigue C."/>
            <person name="Trotsenko Y.A."/>
            <person name="Kalyuzhnaya M.G."/>
        </authorList>
    </citation>
    <scope>NUCLEOTIDE SEQUENCE [LARGE SCALE GENOMIC DNA]</scope>
    <source>
        <strain evidence="4">DSM 19304 / NCIMB 14124 / VKM B-2133 / 20Z</strain>
    </source>
</reference>